<keyword evidence="2" id="KW-1185">Reference proteome</keyword>
<evidence type="ECO:0000313" key="2">
    <source>
        <dbReference type="Proteomes" id="UP000839052"/>
    </source>
</evidence>
<organism evidence="1 2">
    <name type="scientific">Candidatus Nitrotoga arctica</name>
    <dbReference type="NCBI Taxonomy" id="453162"/>
    <lineage>
        <taxon>Bacteria</taxon>
        <taxon>Pseudomonadati</taxon>
        <taxon>Pseudomonadota</taxon>
        <taxon>Betaproteobacteria</taxon>
        <taxon>Nitrosomonadales</taxon>
        <taxon>Gallionellaceae</taxon>
        <taxon>Candidatus Nitrotoga</taxon>
    </lineage>
</organism>
<sequence>MLIGSFTNYLFLVDRYVNGLTVFFRLPRYLNLIVELFSSRVMPSG</sequence>
<dbReference type="EMBL" id="OU912926">
    <property type="protein sequence ID" value="CAG9933124.1"/>
    <property type="molecule type" value="Genomic_DNA"/>
</dbReference>
<accession>A0ABN8AMA2</accession>
<dbReference type="Proteomes" id="UP000839052">
    <property type="component" value="Chromosome"/>
</dbReference>
<protein>
    <submittedName>
        <fullName evidence="1">Uncharacterized protein</fullName>
    </submittedName>
</protein>
<reference evidence="1 2" key="1">
    <citation type="submission" date="2021-10" db="EMBL/GenBank/DDBJ databases">
        <authorList>
            <person name="Koch H."/>
        </authorList>
    </citation>
    <scope>NUCLEOTIDE SEQUENCE [LARGE SCALE GENOMIC DNA]</scope>
    <source>
        <strain evidence="1">6680</strain>
    </source>
</reference>
<evidence type="ECO:0000313" key="1">
    <source>
        <dbReference type="EMBL" id="CAG9933124.1"/>
    </source>
</evidence>
<proteinExistence type="predicted"/>
<name>A0ABN8AMA2_9PROT</name>
<gene>
    <name evidence="1" type="ORF">NTG6680_1875</name>
</gene>